<feature type="non-terminal residue" evidence="1">
    <location>
        <position position="191"/>
    </location>
</feature>
<accession>G9ZDW5</accession>
<dbReference type="STRING" id="797473.HMPREF9080_00949"/>
<reference evidence="1 2" key="1">
    <citation type="submission" date="2011-08" db="EMBL/GenBank/DDBJ databases">
        <authorList>
            <person name="Weinstock G."/>
            <person name="Sodergren E."/>
            <person name="Clifton S."/>
            <person name="Fulton L."/>
            <person name="Fulton B."/>
            <person name="Courtney L."/>
            <person name="Fronick C."/>
            <person name="Harrison M."/>
            <person name="Strong C."/>
            <person name="Farmer C."/>
            <person name="Delahaunty K."/>
            <person name="Markovic C."/>
            <person name="Hall O."/>
            <person name="Minx P."/>
            <person name="Tomlinson C."/>
            <person name="Mitreva M."/>
            <person name="Hou S."/>
            <person name="Chen J."/>
            <person name="Wollam A."/>
            <person name="Pepin K.H."/>
            <person name="Johnson M."/>
            <person name="Bhonagiri V."/>
            <person name="Zhang X."/>
            <person name="Suruliraj S."/>
            <person name="Warren W."/>
            <person name="Chinwalla A."/>
            <person name="Mardis E.R."/>
            <person name="Wilson R.K."/>
        </authorList>
    </citation>
    <scope>NUCLEOTIDE SEQUENCE [LARGE SCALE GENOMIC DNA]</scope>
    <source>
        <strain evidence="1 2">F0432</strain>
    </source>
</reference>
<protein>
    <submittedName>
        <fullName evidence="1">Uncharacterized protein</fullName>
    </submittedName>
</protein>
<dbReference type="HOGENOM" id="CLU_1424212_0_0_6"/>
<dbReference type="AlphaFoldDB" id="G9ZDW5"/>
<dbReference type="Proteomes" id="UP000004750">
    <property type="component" value="Unassembled WGS sequence"/>
</dbReference>
<gene>
    <name evidence="1" type="ORF">HMPREF9080_00949</name>
</gene>
<dbReference type="EMBL" id="AGCM01000048">
    <property type="protein sequence ID" value="EHM55112.1"/>
    <property type="molecule type" value="Genomic_DNA"/>
</dbReference>
<organism evidence="1 2">
    <name type="scientific">Cardiobacterium valvarum F0432</name>
    <dbReference type="NCBI Taxonomy" id="797473"/>
    <lineage>
        <taxon>Bacteria</taxon>
        <taxon>Pseudomonadati</taxon>
        <taxon>Pseudomonadota</taxon>
        <taxon>Gammaproteobacteria</taxon>
        <taxon>Cardiobacteriales</taxon>
        <taxon>Cardiobacteriaceae</taxon>
        <taxon>Cardiobacterium</taxon>
    </lineage>
</organism>
<evidence type="ECO:0000313" key="2">
    <source>
        <dbReference type="Proteomes" id="UP000004750"/>
    </source>
</evidence>
<sequence>MTMNRILSNDKQRLQDVQELARKTIHIVKEDQIAFTGSEVIQVPGVLLCDPILSNDEKIYWMFLRRATQANSYQRMPDQTELAAEMRISRASIITYTKMLRATRWLTIVGTHKENNLPTRHFYVIHERPISIEETLGLDGDYIAFLEESCKGRTERLVQYCRNTLAVRANRQLHNLAGLGDVKNFDSGDAS</sequence>
<evidence type="ECO:0000313" key="1">
    <source>
        <dbReference type="EMBL" id="EHM55112.1"/>
    </source>
</evidence>
<proteinExistence type="predicted"/>
<name>G9ZDW5_9GAMM</name>
<comment type="caution">
    <text evidence="1">The sequence shown here is derived from an EMBL/GenBank/DDBJ whole genome shotgun (WGS) entry which is preliminary data.</text>
</comment>